<feature type="transmembrane region" description="Helical" evidence="6">
    <location>
        <begin position="415"/>
        <end position="439"/>
    </location>
</feature>
<dbReference type="OrthoDB" id="610657at2"/>
<evidence type="ECO:0000259" key="7">
    <source>
        <dbReference type="Pfam" id="PF02687"/>
    </source>
</evidence>
<dbReference type="InterPro" id="IPR050250">
    <property type="entry name" value="Macrolide_Exporter_MacB"/>
</dbReference>
<sequence length="783" mass="87883">MFKNYFKTAWRNLFRNKGFSITNILGLTTGIACTIFILLWVYDELTYDKFQKNYDNIYQVIANRDFNNQIFTDRSMAMPFASALQNSSPQIKDAVVTTYRQQNLLTYNNNKIKKDGYVVSDHFFNVFSWQFIKGNAATALKYPNSIVLTEDAAKAFFGNEDPINKVLTINNDKSVKVTAIVKHAPGNSTFQFDWITPFNYDDPGTKSAMNEWINSSWNVFLQTVPNADTALLNKTITKIKRSHGNDEISSYFVFPMSHWHLYSDFENGKNTGGMIEYVRLFSIIAIIILLIACINFMNLSTARSEKRAKEVGIRKTLGSNKNQLIAQFFCESFILTLIAFVLAIAVVALLLPSFNLMVDKQLSLSITQPLFWVMAVVIISFTAFVAGSYPALYLSSFNPVKVLKGTIIAGKKTVLPRHILVTAQFIISILLISATIIVYQQIKHVQDRDMGYNPNGLVMVPSTPDTDKSFAALKNELLASGIITDVTRTSSPITEVWWNTGAPDYDGKPANAQIIMGGLSVDVGFAKTMNVKMLQGHDFTGTPADSSSMLLNKAAVDAMKLKNPIGMQMRYGRTYTVIGVTDNVIMTSPFEPPYPMLMVYDGNNSYANNMRIKSGVPAQKAIAFLEKVFKKYNPSVPFEYKFVDQEFQKKFITEELISKLTNIFSALAIFICCLGLAGLASFTIEKRFREIGVRKVLGASVQQLLMLISKEFLKLVVIAFVIAVPLTYWLMNNWLENYNYRISISLWLFVIVGFAMFALTLAVVSLNTIKAATGNPVKSLRTE</sequence>
<dbReference type="Pfam" id="PF12704">
    <property type="entry name" value="MacB_PCD"/>
    <property type="match status" value="2"/>
</dbReference>
<evidence type="ECO:0000256" key="5">
    <source>
        <dbReference type="ARBA" id="ARBA00023136"/>
    </source>
</evidence>
<feature type="domain" description="ABC3 transporter permease C-terminal" evidence="7">
    <location>
        <begin position="662"/>
        <end position="776"/>
    </location>
</feature>
<feature type="transmembrane region" description="Helical" evidence="6">
    <location>
        <begin position="742"/>
        <end position="764"/>
    </location>
</feature>
<name>A0A4U3L0K1_9BACT</name>
<comment type="caution">
    <text evidence="9">The sequence shown here is derived from an EMBL/GenBank/DDBJ whole genome shotgun (WGS) entry which is preliminary data.</text>
</comment>
<reference evidence="9 10" key="1">
    <citation type="submission" date="2019-05" db="EMBL/GenBank/DDBJ databases">
        <title>Panacibacter sp. strain 17mud1-8 Genome sequencing and assembly.</title>
        <authorList>
            <person name="Chhetri G."/>
        </authorList>
    </citation>
    <scope>NUCLEOTIDE SEQUENCE [LARGE SCALE GENOMIC DNA]</scope>
    <source>
        <strain evidence="9 10">17mud1-8</strain>
    </source>
</reference>
<dbReference type="PANTHER" id="PTHR30572:SF18">
    <property type="entry name" value="ABC-TYPE MACROLIDE FAMILY EXPORT SYSTEM PERMEASE COMPONENT 2"/>
    <property type="match status" value="1"/>
</dbReference>
<feature type="transmembrane region" description="Helical" evidence="6">
    <location>
        <begin position="663"/>
        <end position="684"/>
    </location>
</feature>
<dbReference type="Pfam" id="PF02687">
    <property type="entry name" value="FtsX"/>
    <property type="match status" value="2"/>
</dbReference>
<dbReference type="GO" id="GO:0005886">
    <property type="term" value="C:plasma membrane"/>
    <property type="evidence" value="ECO:0007669"/>
    <property type="project" value="UniProtKB-SubCell"/>
</dbReference>
<dbReference type="Proteomes" id="UP000305848">
    <property type="component" value="Unassembled WGS sequence"/>
</dbReference>
<keyword evidence="2" id="KW-1003">Cell membrane</keyword>
<dbReference type="PANTHER" id="PTHR30572">
    <property type="entry name" value="MEMBRANE COMPONENT OF TRANSPORTER-RELATED"/>
    <property type="match status" value="1"/>
</dbReference>
<comment type="subcellular location">
    <subcellularLocation>
        <location evidence="1">Cell membrane</location>
        <topology evidence="1">Multi-pass membrane protein</topology>
    </subcellularLocation>
</comment>
<feature type="domain" description="MacB-like periplasmic core" evidence="8">
    <location>
        <begin position="426"/>
        <end position="582"/>
    </location>
</feature>
<keyword evidence="5 6" id="KW-0472">Membrane</keyword>
<dbReference type="InterPro" id="IPR003838">
    <property type="entry name" value="ABC3_permease_C"/>
</dbReference>
<dbReference type="PROSITE" id="PS51257">
    <property type="entry name" value="PROKAR_LIPOPROTEIN"/>
    <property type="match status" value="1"/>
</dbReference>
<evidence type="ECO:0000256" key="1">
    <source>
        <dbReference type="ARBA" id="ARBA00004651"/>
    </source>
</evidence>
<feature type="transmembrane region" description="Helical" evidence="6">
    <location>
        <begin position="21"/>
        <end position="42"/>
    </location>
</feature>
<feature type="transmembrane region" description="Helical" evidence="6">
    <location>
        <begin position="712"/>
        <end position="730"/>
    </location>
</feature>
<evidence type="ECO:0000256" key="2">
    <source>
        <dbReference type="ARBA" id="ARBA00022475"/>
    </source>
</evidence>
<dbReference type="RefSeq" id="WP_137261941.1">
    <property type="nucleotide sequence ID" value="NZ_SZQL01000008.1"/>
</dbReference>
<evidence type="ECO:0000256" key="3">
    <source>
        <dbReference type="ARBA" id="ARBA00022692"/>
    </source>
</evidence>
<evidence type="ECO:0000259" key="8">
    <source>
        <dbReference type="Pfam" id="PF12704"/>
    </source>
</evidence>
<gene>
    <name evidence="9" type="ORF">FC093_11545</name>
</gene>
<feature type="transmembrane region" description="Helical" evidence="6">
    <location>
        <begin position="371"/>
        <end position="394"/>
    </location>
</feature>
<dbReference type="GO" id="GO:0022857">
    <property type="term" value="F:transmembrane transporter activity"/>
    <property type="evidence" value="ECO:0007669"/>
    <property type="project" value="TreeGrafter"/>
</dbReference>
<feature type="domain" description="MacB-like periplasmic core" evidence="8">
    <location>
        <begin position="20"/>
        <end position="238"/>
    </location>
</feature>
<protein>
    <submittedName>
        <fullName evidence="9">FtsX-like permease family protein</fullName>
    </submittedName>
</protein>
<proteinExistence type="predicted"/>
<keyword evidence="10" id="KW-1185">Reference proteome</keyword>
<accession>A0A4U3L0K1</accession>
<feature type="transmembrane region" description="Helical" evidence="6">
    <location>
        <begin position="277"/>
        <end position="299"/>
    </location>
</feature>
<feature type="transmembrane region" description="Helical" evidence="6">
    <location>
        <begin position="324"/>
        <end position="351"/>
    </location>
</feature>
<evidence type="ECO:0000256" key="4">
    <source>
        <dbReference type="ARBA" id="ARBA00022989"/>
    </source>
</evidence>
<evidence type="ECO:0000313" key="9">
    <source>
        <dbReference type="EMBL" id="TKK68262.1"/>
    </source>
</evidence>
<dbReference type="EMBL" id="SZQL01000008">
    <property type="protein sequence ID" value="TKK68262.1"/>
    <property type="molecule type" value="Genomic_DNA"/>
</dbReference>
<organism evidence="9 10">
    <name type="scientific">Ilyomonas limi</name>
    <dbReference type="NCBI Taxonomy" id="2575867"/>
    <lineage>
        <taxon>Bacteria</taxon>
        <taxon>Pseudomonadati</taxon>
        <taxon>Bacteroidota</taxon>
        <taxon>Chitinophagia</taxon>
        <taxon>Chitinophagales</taxon>
        <taxon>Chitinophagaceae</taxon>
        <taxon>Ilyomonas</taxon>
    </lineage>
</organism>
<evidence type="ECO:0000256" key="6">
    <source>
        <dbReference type="SAM" id="Phobius"/>
    </source>
</evidence>
<keyword evidence="3 6" id="KW-0812">Transmembrane</keyword>
<dbReference type="InterPro" id="IPR025857">
    <property type="entry name" value="MacB_PCD"/>
</dbReference>
<dbReference type="AlphaFoldDB" id="A0A4U3L0K1"/>
<keyword evidence="4 6" id="KW-1133">Transmembrane helix</keyword>
<evidence type="ECO:0000313" key="10">
    <source>
        <dbReference type="Proteomes" id="UP000305848"/>
    </source>
</evidence>
<feature type="domain" description="ABC3 transporter permease C-terminal" evidence="7">
    <location>
        <begin position="283"/>
        <end position="394"/>
    </location>
</feature>